<dbReference type="PROSITE" id="PS50943">
    <property type="entry name" value="HTH_CROC1"/>
    <property type="match status" value="1"/>
</dbReference>
<reference evidence="3" key="1">
    <citation type="submission" date="2023-03" db="EMBL/GenBank/DDBJ databases">
        <authorList>
            <person name="Shen W."/>
            <person name="Cai J."/>
        </authorList>
    </citation>
    <scope>NUCLEOTIDE SEQUENCE</scope>
    <source>
        <strain evidence="3">P55-2</strain>
    </source>
</reference>
<dbReference type="PANTHER" id="PTHR46558:SF4">
    <property type="entry name" value="DNA-BIDING PHAGE PROTEIN"/>
    <property type="match status" value="1"/>
</dbReference>
<dbReference type="Pfam" id="PF01381">
    <property type="entry name" value="HTH_3"/>
    <property type="match status" value="1"/>
</dbReference>
<evidence type="ECO:0000313" key="4">
    <source>
        <dbReference type="Proteomes" id="UP001245561"/>
    </source>
</evidence>
<dbReference type="Proteomes" id="UP001245561">
    <property type="component" value="Unassembled WGS sequence"/>
</dbReference>
<organism evidence="3 4">
    <name type="scientific">Enterococcus dongliensis</name>
    <dbReference type="NCBI Taxonomy" id="2559925"/>
    <lineage>
        <taxon>Bacteria</taxon>
        <taxon>Bacillati</taxon>
        <taxon>Bacillota</taxon>
        <taxon>Bacilli</taxon>
        <taxon>Lactobacillales</taxon>
        <taxon>Enterococcaceae</taxon>
        <taxon>Enterococcus</taxon>
    </lineage>
</organism>
<dbReference type="EMBL" id="JARPYT010000016">
    <property type="protein sequence ID" value="MDT2637968.1"/>
    <property type="molecule type" value="Genomic_DNA"/>
</dbReference>
<comment type="caution">
    <text evidence="3">The sequence shown here is derived from an EMBL/GenBank/DDBJ whole genome shotgun (WGS) entry which is preliminary data.</text>
</comment>
<dbReference type="InterPro" id="IPR001387">
    <property type="entry name" value="Cro/C1-type_HTH"/>
</dbReference>
<feature type="domain" description="HTH cro/C1-type" evidence="2">
    <location>
        <begin position="7"/>
        <end position="61"/>
    </location>
</feature>
<sequence>MDIGLCIKQQRQKLGMTQEELSELSGVSRVSIGNYERGDREPTVSIAIAIAESLGVTFEELVFAKTENTFKAELGKTYDQDGNEPLYETKQEPNLLEIKLKDTDSVPEVWYKGERLGEYPECLVDISYHWNTGGTNDNGANDINIEYYSTPNDKYLDKKTIGHKREI</sequence>
<name>A0AAW8TQJ0_9ENTE</name>
<keyword evidence="1" id="KW-0238">DNA-binding</keyword>
<dbReference type="InterPro" id="IPR010982">
    <property type="entry name" value="Lambda_DNA-bd_dom_sf"/>
</dbReference>
<evidence type="ECO:0000259" key="2">
    <source>
        <dbReference type="PROSITE" id="PS50943"/>
    </source>
</evidence>
<accession>A0AAW8TQJ0</accession>
<dbReference type="CDD" id="cd00093">
    <property type="entry name" value="HTH_XRE"/>
    <property type="match status" value="1"/>
</dbReference>
<dbReference type="SMART" id="SM00530">
    <property type="entry name" value="HTH_XRE"/>
    <property type="match status" value="1"/>
</dbReference>
<evidence type="ECO:0000313" key="3">
    <source>
        <dbReference type="EMBL" id="MDT2637968.1"/>
    </source>
</evidence>
<dbReference type="AlphaFoldDB" id="A0AAW8TQJ0"/>
<dbReference type="PANTHER" id="PTHR46558">
    <property type="entry name" value="TRACRIPTIONAL REGULATORY PROTEIN-RELATED-RELATED"/>
    <property type="match status" value="1"/>
</dbReference>
<dbReference type="Gene3D" id="1.10.260.40">
    <property type="entry name" value="lambda repressor-like DNA-binding domains"/>
    <property type="match status" value="1"/>
</dbReference>
<gene>
    <name evidence="3" type="ORF">P7D36_10730</name>
</gene>
<dbReference type="SUPFAM" id="SSF47413">
    <property type="entry name" value="lambda repressor-like DNA-binding domains"/>
    <property type="match status" value="1"/>
</dbReference>
<dbReference type="RefSeq" id="WP_311928606.1">
    <property type="nucleotide sequence ID" value="NZ_JARPYT010000016.1"/>
</dbReference>
<dbReference type="GO" id="GO:0003677">
    <property type="term" value="F:DNA binding"/>
    <property type="evidence" value="ECO:0007669"/>
    <property type="project" value="UniProtKB-KW"/>
</dbReference>
<evidence type="ECO:0000256" key="1">
    <source>
        <dbReference type="ARBA" id="ARBA00023125"/>
    </source>
</evidence>
<protein>
    <submittedName>
        <fullName evidence="3">Helix-turn-helix transcriptional regulator</fullName>
    </submittedName>
</protein>
<proteinExistence type="predicted"/>